<evidence type="ECO:0000259" key="7">
    <source>
        <dbReference type="PROSITE" id="PS51644"/>
    </source>
</evidence>
<dbReference type="PANTHER" id="PTHR22948:SF76">
    <property type="entry name" value="FI20010P1-RELATED"/>
    <property type="match status" value="1"/>
</dbReference>
<dbReference type="Pfam" id="PF12872">
    <property type="entry name" value="OST-HTH"/>
    <property type="match status" value="3"/>
</dbReference>
<evidence type="ECO:0000256" key="3">
    <source>
        <dbReference type="ARBA" id="ARBA00022737"/>
    </source>
</evidence>
<dbReference type="InterPro" id="IPR002999">
    <property type="entry name" value="Tudor"/>
</dbReference>
<feature type="domain" description="Tudor" evidence="6">
    <location>
        <begin position="446"/>
        <end position="504"/>
    </location>
</feature>
<dbReference type="GO" id="GO:0007283">
    <property type="term" value="P:spermatogenesis"/>
    <property type="evidence" value="ECO:0007669"/>
    <property type="project" value="UniProtKB-KW"/>
</dbReference>
<evidence type="ECO:0008006" key="10">
    <source>
        <dbReference type="Google" id="ProtNLM"/>
    </source>
</evidence>
<dbReference type="Gene3D" id="2.40.50.90">
    <property type="match status" value="1"/>
</dbReference>
<organism evidence="8 9">
    <name type="scientific">Pocillopora meandrina</name>
    <dbReference type="NCBI Taxonomy" id="46732"/>
    <lineage>
        <taxon>Eukaryota</taxon>
        <taxon>Metazoa</taxon>
        <taxon>Cnidaria</taxon>
        <taxon>Anthozoa</taxon>
        <taxon>Hexacorallia</taxon>
        <taxon>Scleractinia</taxon>
        <taxon>Astrocoeniina</taxon>
        <taxon>Pocilloporidae</taxon>
        <taxon>Pocillopora</taxon>
    </lineage>
</organism>
<feature type="domain" description="HTH OST-type" evidence="7">
    <location>
        <begin position="131"/>
        <end position="204"/>
    </location>
</feature>
<dbReference type="PANTHER" id="PTHR22948">
    <property type="entry name" value="TUDOR DOMAIN CONTAINING PROTEIN"/>
    <property type="match status" value="1"/>
</dbReference>
<feature type="domain" description="HTH OST-type" evidence="7">
    <location>
        <begin position="265"/>
        <end position="338"/>
    </location>
</feature>
<dbReference type="Proteomes" id="UP001159428">
    <property type="component" value="Unassembled WGS sequence"/>
</dbReference>
<dbReference type="InterPro" id="IPR041966">
    <property type="entry name" value="LOTUS-like"/>
</dbReference>
<proteinExistence type="predicted"/>
<evidence type="ECO:0000256" key="5">
    <source>
        <dbReference type="SAM" id="MobiDB-lite"/>
    </source>
</evidence>
<keyword evidence="2" id="KW-0963">Cytoplasm</keyword>
<comment type="caution">
    <text evidence="8">The sequence shown here is derived from an EMBL/GenBank/DDBJ whole genome shotgun (WGS) entry which is preliminary data.</text>
</comment>
<keyword evidence="3" id="KW-0677">Repeat</keyword>
<evidence type="ECO:0000313" key="8">
    <source>
        <dbReference type="EMBL" id="CAH3033830.1"/>
    </source>
</evidence>
<dbReference type="Gene3D" id="2.30.30.140">
    <property type="match status" value="1"/>
</dbReference>
<feature type="region of interest" description="Disordered" evidence="5">
    <location>
        <begin position="583"/>
        <end position="619"/>
    </location>
</feature>
<feature type="domain" description="HTH OST-type" evidence="7">
    <location>
        <begin position="23"/>
        <end position="96"/>
    </location>
</feature>
<evidence type="ECO:0000313" key="9">
    <source>
        <dbReference type="Proteomes" id="UP001159428"/>
    </source>
</evidence>
<dbReference type="AlphaFoldDB" id="A0AAU9VM24"/>
<evidence type="ECO:0000256" key="2">
    <source>
        <dbReference type="ARBA" id="ARBA00022490"/>
    </source>
</evidence>
<accession>A0AAU9VM24</accession>
<dbReference type="SMART" id="SM00333">
    <property type="entry name" value="TUDOR"/>
    <property type="match status" value="1"/>
</dbReference>
<dbReference type="InterPro" id="IPR025605">
    <property type="entry name" value="OST-HTH/LOTUS_dom"/>
</dbReference>
<feature type="compositionally biased region" description="Basic and acidic residues" evidence="5">
    <location>
        <begin position="9"/>
        <end position="22"/>
    </location>
</feature>
<protein>
    <recommendedName>
        <fullName evidence="10">Tudor domain-containing protein 5</fullName>
    </recommendedName>
</protein>
<evidence type="ECO:0000256" key="1">
    <source>
        <dbReference type="ARBA" id="ARBA00004496"/>
    </source>
</evidence>
<keyword evidence="4" id="KW-0744">Spermatogenesis</keyword>
<dbReference type="CDD" id="cd09972">
    <property type="entry name" value="LOTUS_TDRD_OSKAR"/>
    <property type="match status" value="1"/>
</dbReference>
<comment type="subcellular location">
    <subcellularLocation>
        <location evidence="1">Cytoplasm</location>
    </subcellularLocation>
</comment>
<evidence type="ECO:0000259" key="6">
    <source>
        <dbReference type="PROSITE" id="PS50304"/>
    </source>
</evidence>
<feature type="region of interest" description="Disordered" evidence="5">
    <location>
        <begin position="1"/>
        <end position="22"/>
    </location>
</feature>
<dbReference type="GO" id="GO:0005737">
    <property type="term" value="C:cytoplasm"/>
    <property type="evidence" value="ECO:0007669"/>
    <property type="project" value="UniProtKB-SubCell"/>
</dbReference>
<dbReference type="Gene3D" id="3.30.420.610">
    <property type="entry name" value="LOTUS domain-like"/>
    <property type="match status" value="3"/>
</dbReference>
<dbReference type="InterPro" id="IPR050621">
    <property type="entry name" value="Tudor_domain_containing"/>
</dbReference>
<sequence>MLGAQTMAAKDEKSTRGNDEEALRKEVTKNVRGLLLSVQNGLTVAEIQRDYKCMIGKPFPFRELGHNTPLDLLKDLSDVARPSWENGVLVLRGIPDATTRHIARLVARQKKSSPRRKKRLTSYQPEQTPVLPHFIRTQIKELLTGYPSGLLGSMFAAAFKRRFGEEINYKRLEFKSLNQLLEAIPDIVEIEHMRGGGFRVYGKCFETDNSDKAPDPGVSFPVRTNSASTGKKHPTPNGKTGGKPSKTIQQSASSIKAQFDSNSTINKKLQQECIQVLARRPNGIWAARFPIEYKNLHGKELNIKQYGFMSVVEFVAAMPDVVRIERPTKVDWLLLLAKKVKEDHTQANGVVPVSPAPVEMHKEPVSPCIPGNPLNLPDGVGRGVYFSKITVPECGFLEVSVTHIIDPHHFWVMLIENWPALRALTEEMKQFYSSRESAHYKMPGWFVSVGQACCALYEDGSWYRGLVVGIQSVDSIEVFYVDYGNKARLPLSSLRVLRSQFIKLPAQGLPCKLAHIQPFGRAKEWSPGSTHKFYHLTKNYKQLVALVCGIKEGTMCLCLCDTNAPEDLHINDELVKADYADFVPDKSPQSSSPDGQNHDREAKIQVQQQQQPQQPAPGLSILSPEQLYLQQQTVSSLCASSSNHSLLPDFPLSIETSFQHDVASWLDQSALYTAQLVQTNTWPHQNNSDLHANPSLDADELDLIEEINQELDLDAPNSQFDFHIKRVQITHEHSLHIINFENKPYLISAEISALFWDSDLLRSMLRQKKKIVAKVVVSSSENKELFEALIRWKVPGVMDGDEPRSFVTLYEFEGLPEIFKIFDHHSEDLLSSLLEEIECFKKEGKNYWTSKKEEQLCSEGGSSSEDQFSESELGIDEIQLLLQAMQFRRKRILQGLMYGCSTGGSVDELQEVELKIELLQQEVQHKLKNSI</sequence>
<dbReference type="PROSITE" id="PS51644">
    <property type="entry name" value="HTH_OST"/>
    <property type="match status" value="3"/>
</dbReference>
<evidence type="ECO:0000256" key="4">
    <source>
        <dbReference type="ARBA" id="ARBA00022871"/>
    </source>
</evidence>
<dbReference type="SUPFAM" id="SSF63748">
    <property type="entry name" value="Tudor/PWWP/MBT"/>
    <property type="match status" value="1"/>
</dbReference>
<keyword evidence="4" id="KW-0221">Differentiation</keyword>
<name>A0AAU9VM24_9CNID</name>
<dbReference type="PROSITE" id="PS50304">
    <property type="entry name" value="TUDOR"/>
    <property type="match status" value="1"/>
</dbReference>
<dbReference type="Pfam" id="PF00567">
    <property type="entry name" value="TUDOR"/>
    <property type="match status" value="1"/>
</dbReference>
<dbReference type="EMBL" id="CALNXJ010000002">
    <property type="protein sequence ID" value="CAH3033830.1"/>
    <property type="molecule type" value="Genomic_DNA"/>
</dbReference>
<gene>
    <name evidence="8" type="ORF">PMEA_00010320</name>
</gene>
<keyword evidence="9" id="KW-1185">Reference proteome</keyword>
<dbReference type="InterPro" id="IPR035437">
    <property type="entry name" value="SNase_OB-fold_sf"/>
</dbReference>
<feature type="region of interest" description="Disordered" evidence="5">
    <location>
        <begin position="212"/>
        <end position="247"/>
    </location>
</feature>
<reference evidence="8 9" key="1">
    <citation type="submission" date="2022-05" db="EMBL/GenBank/DDBJ databases">
        <authorList>
            <consortium name="Genoscope - CEA"/>
            <person name="William W."/>
        </authorList>
    </citation>
    <scope>NUCLEOTIDE SEQUENCE [LARGE SCALE GENOMIC DNA]</scope>
</reference>
<dbReference type="GO" id="GO:0030154">
    <property type="term" value="P:cell differentiation"/>
    <property type="evidence" value="ECO:0007669"/>
    <property type="project" value="UniProtKB-ARBA"/>
</dbReference>